<evidence type="ECO:0000313" key="2">
    <source>
        <dbReference type="EMBL" id="RXK55097.1"/>
    </source>
</evidence>
<gene>
    <name evidence="2" type="ORF">ESB00_04145</name>
</gene>
<protein>
    <submittedName>
        <fullName evidence="2">DUF2845 domain-containing protein</fullName>
    </submittedName>
</protein>
<reference evidence="2 3" key="1">
    <citation type="submission" date="2019-01" db="EMBL/GenBank/DDBJ databases">
        <title>Lacunisphaera sp. strain TWA-58.</title>
        <authorList>
            <person name="Chen W.-M."/>
        </authorList>
    </citation>
    <scope>NUCLEOTIDE SEQUENCE [LARGE SCALE GENOMIC DNA]</scope>
    <source>
        <strain evidence="2 3">TWA-58</strain>
    </source>
</reference>
<proteinExistence type="predicted"/>
<comment type="caution">
    <text evidence="2">The sequence shown here is derived from an EMBL/GenBank/DDBJ whole genome shotgun (WGS) entry which is preliminary data.</text>
</comment>
<evidence type="ECO:0000313" key="3">
    <source>
        <dbReference type="Proteomes" id="UP000290218"/>
    </source>
</evidence>
<evidence type="ECO:0000256" key="1">
    <source>
        <dbReference type="SAM" id="Phobius"/>
    </source>
</evidence>
<keyword evidence="1" id="KW-0812">Transmembrane</keyword>
<name>A0A4Q1C836_9BACT</name>
<dbReference type="AlphaFoldDB" id="A0A4Q1C836"/>
<keyword evidence="1" id="KW-1133">Transmembrane helix</keyword>
<feature type="transmembrane region" description="Helical" evidence="1">
    <location>
        <begin position="6"/>
        <end position="31"/>
    </location>
</feature>
<accession>A0A4Q1C836</accession>
<dbReference type="Proteomes" id="UP000290218">
    <property type="component" value="Unassembled WGS sequence"/>
</dbReference>
<dbReference type="OrthoDB" id="9155427at2"/>
<dbReference type="RefSeq" id="WP_129046463.1">
    <property type="nucleotide sequence ID" value="NZ_SDHX01000001.1"/>
</dbReference>
<organism evidence="2 3">
    <name type="scientific">Oleiharenicola lentus</name>
    <dbReference type="NCBI Taxonomy" id="2508720"/>
    <lineage>
        <taxon>Bacteria</taxon>
        <taxon>Pseudomonadati</taxon>
        <taxon>Verrucomicrobiota</taxon>
        <taxon>Opitutia</taxon>
        <taxon>Opitutales</taxon>
        <taxon>Opitutaceae</taxon>
        <taxon>Oleiharenicola</taxon>
    </lineage>
</organism>
<sequence length="118" mass="13315">MNSDAAIIWIVIGLIVGVIIIAMIMQAAAAAKAEEERRQRLYTRYGKTSLAEKLIARTIWTGETAAQLRDSLGHPLDVDQKVLKTKKKEVWKYKKTGTNRYALKITLDDDVVVGWDQK</sequence>
<dbReference type="EMBL" id="SDHX01000001">
    <property type="protein sequence ID" value="RXK55097.1"/>
    <property type="molecule type" value="Genomic_DNA"/>
</dbReference>
<keyword evidence="3" id="KW-1185">Reference proteome</keyword>
<keyword evidence="1" id="KW-0472">Membrane</keyword>